<comment type="caution">
    <text evidence="2">The sequence shown here is derived from an EMBL/GenBank/DDBJ whole genome shotgun (WGS) entry which is preliminary data.</text>
</comment>
<reference evidence="2 3" key="1">
    <citation type="journal article" date="2024" name="BMC Genomics">
        <title>De novo assembly and annotation of Popillia japonica's genome with initial clues to its potential as an invasive pest.</title>
        <authorList>
            <person name="Cucini C."/>
            <person name="Boschi S."/>
            <person name="Funari R."/>
            <person name="Cardaioli E."/>
            <person name="Iannotti N."/>
            <person name="Marturano G."/>
            <person name="Paoli F."/>
            <person name="Bruttini M."/>
            <person name="Carapelli A."/>
            <person name="Frati F."/>
            <person name="Nardi F."/>
        </authorList>
    </citation>
    <scope>NUCLEOTIDE SEQUENCE [LARGE SCALE GENOMIC DNA]</scope>
    <source>
        <strain evidence="2">DMR45628</strain>
    </source>
</reference>
<evidence type="ECO:0000313" key="3">
    <source>
        <dbReference type="Proteomes" id="UP001458880"/>
    </source>
</evidence>
<keyword evidence="3" id="KW-1185">Reference proteome</keyword>
<sequence>MWMKMEQIYGCEMCGGKDRMNCIVKACWYGICFVGSHKSDTTKFVLNEYKTITDVIPGILTSVLQPLDVHTWRYANSIIILSQFIINTWSKNSTEAIIRSFKKYGISNVMDDTEDDALWEDDDGEEEEHAVTDSDKMVKSDDDSANTNKGIIDPTNVFNVTSSILKEIYLVFSLDRDNTGFDAQILAGKW</sequence>
<gene>
    <name evidence="2" type="ORF">QE152_g11073</name>
</gene>
<accession>A0AAW1LMW6</accession>
<feature type="compositionally biased region" description="Basic and acidic residues" evidence="1">
    <location>
        <begin position="129"/>
        <end position="142"/>
    </location>
</feature>
<dbReference type="AlphaFoldDB" id="A0AAW1LMW6"/>
<proteinExistence type="predicted"/>
<name>A0AAW1LMW6_POPJA</name>
<evidence type="ECO:0000256" key="1">
    <source>
        <dbReference type="SAM" id="MobiDB-lite"/>
    </source>
</evidence>
<protein>
    <submittedName>
        <fullName evidence="2">Uncharacterized protein</fullName>
    </submittedName>
</protein>
<dbReference type="Proteomes" id="UP001458880">
    <property type="component" value="Unassembled WGS sequence"/>
</dbReference>
<feature type="region of interest" description="Disordered" evidence="1">
    <location>
        <begin position="121"/>
        <end position="145"/>
    </location>
</feature>
<organism evidence="2 3">
    <name type="scientific">Popillia japonica</name>
    <name type="common">Japanese beetle</name>
    <dbReference type="NCBI Taxonomy" id="7064"/>
    <lineage>
        <taxon>Eukaryota</taxon>
        <taxon>Metazoa</taxon>
        <taxon>Ecdysozoa</taxon>
        <taxon>Arthropoda</taxon>
        <taxon>Hexapoda</taxon>
        <taxon>Insecta</taxon>
        <taxon>Pterygota</taxon>
        <taxon>Neoptera</taxon>
        <taxon>Endopterygota</taxon>
        <taxon>Coleoptera</taxon>
        <taxon>Polyphaga</taxon>
        <taxon>Scarabaeiformia</taxon>
        <taxon>Scarabaeidae</taxon>
        <taxon>Rutelinae</taxon>
        <taxon>Popillia</taxon>
    </lineage>
</organism>
<dbReference type="EMBL" id="JASPKY010000106">
    <property type="protein sequence ID" value="KAK9737000.1"/>
    <property type="molecule type" value="Genomic_DNA"/>
</dbReference>
<evidence type="ECO:0000313" key="2">
    <source>
        <dbReference type="EMBL" id="KAK9737000.1"/>
    </source>
</evidence>